<keyword evidence="7" id="KW-0408">Iron</keyword>
<evidence type="ECO:0000256" key="7">
    <source>
        <dbReference type="ARBA" id="ARBA00023004"/>
    </source>
</evidence>
<dbReference type="InterPro" id="IPR006638">
    <property type="entry name" value="Elp3/MiaA/NifB-like_rSAM"/>
</dbReference>
<dbReference type="InterPro" id="IPR010505">
    <property type="entry name" value="MoaA_twitch"/>
</dbReference>
<evidence type="ECO:0000256" key="10">
    <source>
        <dbReference type="ARBA" id="ARBA00023150"/>
    </source>
</evidence>
<keyword evidence="11 14" id="KW-0456">Lyase</keyword>
<dbReference type="UniPathway" id="UPA00344"/>
<sequence>MGSDMSGQLIDGNGRIIEYLRVSVTDRCNLRCTYCMPPSGVEVKPRCDILRYKDLLRLIEIFAGIGIRKVRLTGGEPLIRKGITGFIDQINHIPGIEQITLTTNGVALGKMATPLINAGVTKVNISLDSLDRAKYKHITGADELLRALDGIQAATGAGFESVKINMVVMKGVNDDEIEKFVDLTRSMKIQVRFLEFMPATPSVWSDEKFIPITEVREQVYEIEKLVPCAKEQWSGPAKVYKFDGALGEIGFIAAVTSHFCGDCNRLRLTSSGELVNCLFNRERMDLKSMLMAGASNAEIEETIRLTVKGKNAIRVLPTHANNELSQNMSAIGG</sequence>
<keyword evidence="6" id="KW-0547">Nucleotide-binding</keyword>
<evidence type="ECO:0000256" key="6">
    <source>
        <dbReference type="ARBA" id="ARBA00022741"/>
    </source>
</evidence>
<keyword evidence="9" id="KW-0342">GTP-binding</keyword>
<dbReference type="PROSITE" id="PS01305">
    <property type="entry name" value="MOAA_NIFB_PQQE"/>
    <property type="match status" value="1"/>
</dbReference>
<dbReference type="SFLD" id="SFLDS00029">
    <property type="entry name" value="Radical_SAM"/>
    <property type="match status" value="1"/>
</dbReference>
<evidence type="ECO:0000313" key="14">
    <source>
        <dbReference type="EMBL" id="VAX21508.1"/>
    </source>
</evidence>
<comment type="catalytic activity">
    <reaction evidence="12">
        <text>GTP + AH2 + S-adenosyl-L-methionine = (8S)-3',8-cyclo-7,8-dihydroguanosine 5'-triphosphate + 5'-deoxyadenosine + L-methionine + A + H(+)</text>
        <dbReference type="Rhea" id="RHEA:49576"/>
        <dbReference type="ChEBI" id="CHEBI:13193"/>
        <dbReference type="ChEBI" id="CHEBI:15378"/>
        <dbReference type="ChEBI" id="CHEBI:17319"/>
        <dbReference type="ChEBI" id="CHEBI:17499"/>
        <dbReference type="ChEBI" id="CHEBI:37565"/>
        <dbReference type="ChEBI" id="CHEBI:57844"/>
        <dbReference type="ChEBI" id="CHEBI:59789"/>
        <dbReference type="ChEBI" id="CHEBI:131766"/>
        <dbReference type="EC" id="4.1.99.22"/>
    </reaction>
</comment>
<proteinExistence type="inferred from homology"/>
<dbReference type="GO" id="GO:0006777">
    <property type="term" value="P:Mo-molybdopterin cofactor biosynthetic process"/>
    <property type="evidence" value="ECO:0007669"/>
    <property type="project" value="UniProtKB-KW"/>
</dbReference>
<dbReference type="SFLD" id="SFLDG01067">
    <property type="entry name" value="SPASM/twitch_domain_containing"/>
    <property type="match status" value="1"/>
</dbReference>
<evidence type="ECO:0000259" key="13">
    <source>
        <dbReference type="PROSITE" id="PS51918"/>
    </source>
</evidence>
<dbReference type="AlphaFoldDB" id="A0A3B1CC35"/>
<evidence type="ECO:0000256" key="1">
    <source>
        <dbReference type="ARBA" id="ARBA00001966"/>
    </source>
</evidence>
<dbReference type="GO" id="GO:0046872">
    <property type="term" value="F:metal ion binding"/>
    <property type="evidence" value="ECO:0007669"/>
    <property type="project" value="UniProtKB-KW"/>
</dbReference>
<name>A0A3B1CC35_9ZZZZ</name>
<reference evidence="14" key="1">
    <citation type="submission" date="2018-06" db="EMBL/GenBank/DDBJ databases">
        <authorList>
            <person name="Zhirakovskaya E."/>
        </authorList>
    </citation>
    <scope>NUCLEOTIDE SEQUENCE</scope>
</reference>
<dbReference type="NCBIfam" id="TIGR02666">
    <property type="entry name" value="moaA"/>
    <property type="match status" value="1"/>
</dbReference>
<evidence type="ECO:0000256" key="3">
    <source>
        <dbReference type="ARBA" id="ARBA00022485"/>
    </source>
</evidence>
<dbReference type="Pfam" id="PF06463">
    <property type="entry name" value="Mob_synth_C"/>
    <property type="match status" value="1"/>
</dbReference>
<dbReference type="CDD" id="cd21117">
    <property type="entry name" value="Twitch_MoaA"/>
    <property type="match status" value="1"/>
</dbReference>
<dbReference type="Gene3D" id="3.20.20.70">
    <property type="entry name" value="Aldolase class I"/>
    <property type="match status" value="1"/>
</dbReference>
<dbReference type="GO" id="GO:0005525">
    <property type="term" value="F:GTP binding"/>
    <property type="evidence" value="ECO:0007669"/>
    <property type="project" value="UniProtKB-KW"/>
</dbReference>
<evidence type="ECO:0000256" key="8">
    <source>
        <dbReference type="ARBA" id="ARBA00023014"/>
    </source>
</evidence>
<keyword evidence="8" id="KW-0411">Iron-sulfur</keyword>
<evidence type="ECO:0000256" key="9">
    <source>
        <dbReference type="ARBA" id="ARBA00023134"/>
    </source>
</evidence>
<dbReference type="SUPFAM" id="SSF102114">
    <property type="entry name" value="Radical SAM enzymes"/>
    <property type="match status" value="1"/>
</dbReference>
<dbReference type="PANTHER" id="PTHR22960">
    <property type="entry name" value="MOLYBDOPTERIN COFACTOR SYNTHESIS PROTEIN A"/>
    <property type="match status" value="1"/>
</dbReference>
<dbReference type="SMART" id="SM00729">
    <property type="entry name" value="Elp3"/>
    <property type="match status" value="1"/>
</dbReference>
<evidence type="ECO:0000256" key="2">
    <source>
        <dbReference type="ARBA" id="ARBA00012167"/>
    </source>
</evidence>
<keyword evidence="5" id="KW-0479">Metal-binding</keyword>
<feature type="domain" description="Radical SAM core" evidence="13">
    <location>
        <begin position="12"/>
        <end position="236"/>
    </location>
</feature>
<accession>A0A3B1CC35</accession>
<dbReference type="InterPro" id="IPR000385">
    <property type="entry name" value="MoaA_NifB_PqqE_Fe-S-bd_CS"/>
</dbReference>
<gene>
    <name evidence="14" type="ORF">MNBD_NITROSPINAE04-1180</name>
</gene>
<keyword evidence="3" id="KW-0004">4Fe-4S</keyword>
<dbReference type="SFLD" id="SFLDG01383">
    <property type="entry name" value="cyclic_pyranopterin_phosphate"/>
    <property type="match status" value="1"/>
</dbReference>
<comment type="cofactor">
    <cofactor evidence="1">
        <name>[4Fe-4S] cluster</name>
        <dbReference type="ChEBI" id="CHEBI:49883"/>
    </cofactor>
</comment>
<dbReference type="InterPro" id="IPR058240">
    <property type="entry name" value="rSAM_sf"/>
</dbReference>
<keyword evidence="4" id="KW-0949">S-adenosyl-L-methionine</keyword>
<evidence type="ECO:0000256" key="4">
    <source>
        <dbReference type="ARBA" id="ARBA00022691"/>
    </source>
</evidence>
<dbReference type="CDD" id="cd01335">
    <property type="entry name" value="Radical_SAM"/>
    <property type="match status" value="1"/>
</dbReference>
<dbReference type="PROSITE" id="PS51918">
    <property type="entry name" value="RADICAL_SAM"/>
    <property type="match status" value="1"/>
</dbReference>
<organism evidence="14">
    <name type="scientific">hydrothermal vent metagenome</name>
    <dbReference type="NCBI Taxonomy" id="652676"/>
    <lineage>
        <taxon>unclassified sequences</taxon>
        <taxon>metagenomes</taxon>
        <taxon>ecological metagenomes</taxon>
    </lineage>
</organism>
<dbReference type="GO" id="GO:0061799">
    <property type="term" value="F:cyclic pyranopterin monophosphate synthase activity"/>
    <property type="evidence" value="ECO:0007669"/>
    <property type="project" value="TreeGrafter"/>
</dbReference>
<dbReference type="GO" id="GO:0061798">
    <property type="term" value="F:GTP 3',8'-cyclase activity"/>
    <property type="evidence" value="ECO:0007669"/>
    <property type="project" value="UniProtKB-EC"/>
</dbReference>
<dbReference type="GO" id="GO:0051539">
    <property type="term" value="F:4 iron, 4 sulfur cluster binding"/>
    <property type="evidence" value="ECO:0007669"/>
    <property type="project" value="UniProtKB-KW"/>
</dbReference>
<protein>
    <recommendedName>
        <fullName evidence="2">GTP 3',8-cyclase</fullName>
        <ecNumber evidence="2">4.1.99.22</ecNumber>
    </recommendedName>
</protein>
<evidence type="ECO:0000256" key="5">
    <source>
        <dbReference type="ARBA" id="ARBA00022723"/>
    </source>
</evidence>
<dbReference type="InterPro" id="IPR013785">
    <property type="entry name" value="Aldolase_TIM"/>
</dbReference>
<dbReference type="PANTHER" id="PTHR22960:SF0">
    <property type="entry name" value="MOLYBDENUM COFACTOR BIOSYNTHESIS PROTEIN 1"/>
    <property type="match status" value="1"/>
</dbReference>
<dbReference type="InterPro" id="IPR007197">
    <property type="entry name" value="rSAM"/>
</dbReference>
<dbReference type="InterPro" id="IPR013483">
    <property type="entry name" value="MoaA"/>
</dbReference>
<dbReference type="InterPro" id="IPR050105">
    <property type="entry name" value="MoCo_biosynth_MoaA/MoaC"/>
</dbReference>
<dbReference type="EMBL" id="UOGA01000201">
    <property type="protein sequence ID" value="VAX21508.1"/>
    <property type="molecule type" value="Genomic_DNA"/>
</dbReference>
<dbReference type="SFLD" id="SFLDG01386">
    <property type="entry name" value="main_SPASM_domain-containing"/>
    <property type="match status" value="1"/>
</dbReference>
<evidence type="ECO:0000256" key="11">
    <source>
        <dbReference type="ARBA" id="ARBA00023239"/>
    </source>
</evidence>
<evidence type="ECO:0000256" key="12">
    <source>
        <dbReference type="ARBA" id="ARBA00048697"/>
    </source>
</evidence>
<dbReference type="HAMAP" id="MF_01225_B">
    <property type="entry name" value="MoaA_B"/>
    <property type="match status" value="1"/>
</dbReference>
<dbReference type="InterPro" id="IPR040064">
    <property type="entry name" value="MoaA-like"/>
</dbReference>
<dbReference type="EC" id="4.1.99.22" evidence="2"/>
<dbReference type="Pfam" id="PF04055">
    <property type="entry name" value="Radical_SAM"/>
    <property type="match status" value="1"/>
</dbReference>
<keyword evidence="10" id="KW-0501">Molybdenum cofactor biosynthesis</keyword>